<keyword evidence="3 6" id="KW-0378">Hydrolase</keyword>
<evidence type="ECO:0000256" key="5">
    <source>
        <dbReference type="ARBA" id="ARBA00024029"/>
    </source>
</evidence>
<evidence type="ECO:0000256" key="4">
    <source>
        <dbReference type="ARBA" id="ARBA00022833"/>
    </source>
</evidence>
<dbReference type="InterPro" id="IPR024087">
    <property type="entry name" value="Creatininase-like_sf"/>
</dbReference>
<dbReference type="PANTHER" id="PTHR35005:SF1">
    <property type="entry name" value="2-AMINO-5-FORMYLAMINO-6-RIBOSYLAMINOPYRIMIDIN-4(3H)-ONE 5'-MONOPHOSPHATE DEFORMYLASE"/>
    <property type="match status" value="1"/>
</dbReference>
<comment type="similarity">
    <text evidence="5">Belongs to the creatininase superfamily.</text>
</comment>
<dbReference type="GO" id="GO:0046872">
    <property type="term" value="F:metal ion binding"/>
    <property type="evidence" value="ECO:0007669"/>
    <property type="project" value="UniProtKB-KW"/>
</dbReference>
<evidence type="ECO:0000313" key="6">
    <source>
        <dbReference type="EMBL" id="CUN48996.1"/>
    </source>
</evidence>
<comment type="cofactor">
    <cofactor evidence="1">
        <name>Zn(2+)</name>
        <dbReference type="ChEBI" id="CHEBI:29105"/>
    </cofactor>
</comment>
<evidence type="ECO:0000256" key="2">
    <source>
        <dbReference type="ARBA" id="ARBA00022723"/>
    </source>
</evidence>
<sequence length="264" mass="29703">MRLANITWPRAQKYFEENDMVIVSIGSIECHGRHMPLGTDTLIPDRLLELIEEKSDVLIAPTIPYGACECLEPYPGTINLGTELLYNLLYKVVENLYNHGARKILVLNGHGGNIKTIERVGLDFEKKGALVVMLNWWLMAWDMKPEWKGGHGGAEETAGIMGVNPDLIDYSELTEEPLKLKDLNENLVATGFRTVKFKGVEVEVLRSTPNVTDNGWIGPDHPKKATVEWGQEMLQTCADYIVDFAEEFKKVDLEKVIHNNVLGK</sequence>
<dbReference type="SUPFAM" id="SSF102215">
    <property type="entry name" value="Creatininase"/>
    <property type="match status" value="1"/>
</dbReference>
<dbReference type="InterPro" id="IPR003785">
    <property type="entry name" value="Creatininase/forma_Hydrolase"/>
</dbReference>
<dbReference type="RefSeq" id="WP_055057295.1">
    <property type="nucleotide sequence ID" value="NZ_CYZP01000002.1"/>
</dbReference>
<keyword evidence="4" id="KW-0862">Zinc</keyword>
<dbReference type="AlphaFoldDB" id="A0A173XDB1"/>
<keyword evidence="2" id="KW-0479">Metal-binding</keyword>
<reference evidence="6 7" key="1">
    <citation type="submission" date="2015-09" db="EMBL/GenBank/DDBJ databases">
        <authorList>
            <consortium name="Pathogen Informatics"/>
        </authorList>
    </citation>
    <scope>NUCLEOTIDE SEQUENCE [LARGE SCALE GENOMIC DNA]</scope>
    <source>
        <strain evidence="6 7">2789STDY5834861</strain>
    </source>
</reference>
<evidence type="ECO:0000313" key="7">
    <source>
        <dbReference type="Proteomes" id="UP000095645"/>
    </source>
</evidence>
<organism evidence="6 7">
    <name type="scientific">Blautia obeum</name>
    <dbReference type="NCBI Taxonomy" id="40520"/>
    <lineage>
        <taxon>Bacteria</taxon>
        <taxon>Bacillati</taxon>
        <taxon>Bacillota</taxon>
        <taxon>Clostridia</taxon>
        <taxon>Lachnospirales</taxon>
        <taxon>Lachnospiraceae</taxon>
        <taxon>Blautia</taxon>
    </lineage>
</organism>
<dbReference type="Gene3D" id="3.40.50.10310">
    <property type="entry name" value="Creatininase"/>
    <property type="match status" value="1"/>
</dbReference>
<protein>
    <submittedName>
        <fullName evidence="6">Creatinine amidohydrolase</fullName>
        <ecNumber evidence="6">3.5.2.10</ecNumber>
    </submittedName>
</protein>
<evidence type="ECO:0000256" key="1">
    <source>
        <dbReference type="ARBA" id="ARBA00001947"/>
    </source>
</evidence>
<evidence type="ECO:0000256" key="3">
    <source>
        <dbReference type="ARBA" id="ARBA00022801"/>
    </source>
</evidence>
<dbReference type="EC" id="3.5.2.10" evidence="6"/>
<dbReference type="EMBL" id="CYZP01000002">
    <property type="protein sequence ID" value="CUN48996.1"/>
    <property type="molecule type" value="Genomic_DNA"/>
</dbReference>
<dbReference type="GO" id="GO:0047789">
    <property type="term" value="F:creatininase activity"/>
    <property type="evidence" value="ECO:0007669"/>
    <property type="project" value="UniProtKB-EC"/>
</dbReference>
<name>A0A173XDB1_9FIRM</name>
<dbReference type="GO" id="GO:0016811">
    <property type="term" value="F:hydrolase activity, acting on carbon-nitrogen (but not peptide) bonds, in linear amides"/>
    <property type="evidence" value="ECO:0007669"/>
    <property type="project" value="TreeGrafter"/>
</dbReference>
<dbReference type="PANTHER" id="PTHR35005">
    <property type="entry name" value="3-DEHYDRO-SCYLLO-INOSOSE HYDROLASE"/>
    <property type="match status" value="1"/>
</dbReference>
<accession>A0A173XDB1</accession>
<dbReference type="GO" id="GO:0009231">
    <property type="term" value="P:riboflavin biosynthetic process"/>
    <property type="evidence" value="ECO:0007669"/>
    <property type="project" value="TreeGrafter"/>
</dbReference>
<dbReference type="Proteomes" id="UP000095645">
    <property type="component" value="Unassembled WGS sequence"/>
</dbReference>
<dbReference type="Pfam" id="PF02633">
    <property type="entry name" value="Creatininase"/>
    <property type="match status" value="1"/>
</dbReference>
<proteinExistence type="inferred from homology"/>
<gene>
    <name evidence="6" type="primary">crnA_1</name>
    <name evidence="6" type="ORF">ERS852476_00269</name>
</gene>